<sequence length="132" mass="14349">MQVTLVLSSLMLAAAVSAYPQSPESRAVILNQEKEVNFDGTFKNKFETDNRIKVEEVGYLKPGTDGPVSVVQGGNSYVAPDGRVISTGYISDENGYRPVGDHLPTPPPIPFEIQESLRLLASLPSTPEPKYN</sequence>
<evidence type="ECO:0000313" key="4">
    <source>
        <dbReference type="RefSeq" id="XP_025419479.1"/>
    </source>
</evidence>
<dbReference type="InterPro" id="IPR000618">
    <property type="entry name" value="Insect_cuticle"/>
</dbReference>
<organism evidence="3 4">
    <name type="scientific">Sipha flava</name>
    <name type="common">yellow sugarcane aphid</name>
    <dbReference type="NCBI Taxonomy" id="143950"/>
    <lineage>
        <taxon>Eukaryota</taxon>
        <taxon>Metazoa</taxon>
        <taxon>Ecdysozoa</taxon>
        <taxon>Arthropoda</taxon>
        <taxon>Hexapoda</taxon>
        <taxon>Insecta</taxon>
        <taxon>Pterygota</taxon>
        <taxon>Neoptera</taxon>
        <taxon>Paraneoptera</taxon>
        <taxon>Hemiptera</taxon>
        <taxon>Sternorrhyncha</taxon>
        <taxon>Aphidomorpha</taxon>
        <taxon>Aphidoidea</taxon>
        <taxon>Aphididae</taxon>
        <taxon>Sipha</taxon>
    </lineage>
</organism>
<keyword evidence="2" id="KW-0732">Signal</keyword>
<reference evidence="4" key="1">
    <citation type="submission" date="2025-08" db="UniProtKB">
        <authorList>
            <consortium name="RefSeq"/>
        </authorList>
    </citation>
    <scope>IDENTIFICATION</scope>
    <source>
        <tissue evidence="4">Whole body</tissue>
    </source>
</reference>
<dbReference type="PROSITE" id="PS51155">
    <property type="entry name" value="CHIT_BIND_RR_2"/>
    <property type="match status" value="1"/>
</dbReference>
<keyword evidence="3" id="KW-1185">Reference proteome</keyword>
<dbReference type="Proteomes" id="UP000694846">
    <property type="component" value="Unplaced"/>
</dbReference>
<feature type="signal peptide" evidence="2">
    <location>
        <begin position="1"/>
        <end position="18"/>
    </location>
</feature>
<accession>A0A8B8G8D0</accession>
<keyword evidence="1" id="KW-0193">Cuticle</keyword>
<feature type="chain" id="PRO_5034650218" evidence="2">
    <location>
        <begin position="19"/>
        <end position="132"/>
    </location>
</feature>
<evidence type="ECO:0000313" key="3">
    <source>
        <dbReference type="Proteomes" id="UP000694846"/>
    </source>
</evidence>
<evidence type="ECO:0000256" key="2">
    <source>
        <dbReference type="SAM" id="SignalP"/>
    </source>
</evidence>
<proteinExistence type="predicted"/>
<gene>
    <name evidence="4" type="primary">LOC112689827</name>
</gene>
<name>A0A8B8G8D0_9HEMI</name>
<dbReference type="InterPro" id="IPR050468">
    <property type="entry name" value="Cuticle_Struct_Prot"/>
</dbReference>
<protein>
    <submittedName>
        <fullName evidence="4">Endocuticle structural glycoprotein SgAbd-4-like</fullName>
    </submittedName>
</protein>
<dbReference type="GO" id="GO:0062129">
    <property type="term" value="C:chitin-based extracellular matrix"/>
    <property type="evidence" value="ECO:0007669"/>
    <property type="project" value="TreeGrafter"/>
</dbReference>
<dbReference type="OrthoDB" id="6372059at2759"/>
<dbReference type="RefSeq" id="XP_025419479.1">
    <property type="nucleotide sequence ID" value="XM_025563694.1"/>
</dbReference>
<dbReference type="PANTHER" id="PTHR10380">
    <property type="entry name" value="CUTICLE PROTEIN"/>
    <property type="match status" value="1"/>
</dbReference>
<dbReference type="GeneID" id="112689827"/>
<dbReference type="PANTHER" id="PTHR10380:SF215">
    <property type="entry name" value="CUTICULAR PROTEIN 49AG"/>
    <property type="match status" value="1"/>
</dbReference>
<dbReference type="GO" id="GO:0008010">
    <property type="term" value="F:structural constituent of chitin-based larval cuticle"/>
    <property type="evidence" value="ECO:0007669"/>
    <property type="project" value="TreeGrafter"/>
</dbReference>
<dbReference type="AlphaFoldDB" id="A0A8B8G8D0"/>
<dbReference type="Pfam" id="PF00379">
    <property type="entry name" value="Chitin_bind_4"/>
    <property type="match status" value="1"/>
</dbReference>
<evidence type="ECO:0000256" key="1">
    <source>
        <dbReference type="PROSITE-ProRule" id="PRU00497"/>
    </source>
</evidence>